<evidence type="ECO:0000256" key="4">
    <source>
        <dbReference type="SAM" id="MobiDB-lite"/>
    </source>
</evidence>
<feature type="compositionally biased region" description="Polar residues" evidence="4">
    <location>
        <begin position="665"/>
        <end position="704"/>
    </location>
</feature>
<feature type="domain" description="Myotubularin phosphatase" evidence="5">
    <location>
        <begin position="126"/>
        <end position="548"/>
    </location>
</feature>
<keyword evidence="7" id="KW-1185">Reference proteome</keyword>
<dbReference type="InterPro" id="IPR030564">
    <property type="entry name" value="Myotubularin"/>
</dbReference>
<evidence type="ECO:0000256" key="1">
    <source>
        <dbReference type="ARBA" id="ARBA00007471"/>
    </source>
</evidence>
<reference evidence="6" key="1">
    <citation type="submission" date="2014-03" db="EMBL/GenBank/DDBJ databases">
        <authorList>
            <person name="Casaregola S."/>
        </authorList>
    </citation>
    <scope>NUCLEOTIDE SEQUENCE [LARGE SCALE GENOMIC DNA]</scope>
    <source>
        <strain evidence="6">CLIB 918</strain>
    </source>
</reference>
<dbReference type="InterPro" id="IPR011993">
    <property type="entry name" value="PH-like_dom_sf"/>
</dbReference>
<feature type="active site" description="Phosphocysteine intermediate" evidence="2">
    <location>
        <position position="350"/>
    </location>
</feature>
<feature type="binding site" evidence="3">
    <location>
        <begin position="286"/>
        <end position="287"/>
    </location>
    <ligand>
        <name>substrate</name>
    </ligand>
</feature>
<dbReference type="PROSITE" id="PS51339">
    <property type="entry name" value="PPASE_MYOTUBULARIN"/>
    <property type="match status" value="1"/>
</dbReference>
<dbReference type="GO" id="GO:0046856">
    <property type="term" value="P:phosphatidylinositol dephosphorylation"/>
    <property type="evidence" value="ECO:0007669"/>
    <property type="project" value="TreeGrafter"/>
</dbReference>
<comment type="caution">
    <text evidence="6">The sequence shown here is derived from an EMBL/GenBank/DDBJ whole genome shotgun (WGS) entry which is preliminary data.</text>
</comment>
<dbReference type="InterPro" id="IPR029021">
    <property type="entry name" value="Prot-tyrosine_phosphatase-like"/>
</dbReference>
<organism evidence="6 7">
    <name type="scientific">Geotrichum candidum</name>
    <name type="common">Oospora lactis</name>
    <name type="synonym">Dipodascus geotrichum</name>
    <dbReference type="NCBI Taxonomy" id="1173061"/>
    <lineage>
        <taxon>Eukaryota</taxon>
        <taxon>Fungi</taxon>
        <taxon>Dikarya</taxon>
        <taxon>Ascomycota</taxon>
        <taxon>Saccharomycotina</taxon>
        <taxon>Dipodascomycetes</taxon>
        <taxon>Dipodascales</taxon>
        <taxon>Dipodascaceae</taxon>
        <taxon>Geotrichum</taxon>
    </lineage>
</organism>
<dbReference type="Pfam" id="PF21098">
    <property type="entry name" value="PH-GRAM_MTMR6-like"/>
    <property type="match status" value="1"/>
</dbReference>
<dbReference type="Proteomes" id="UP000242525">
    <property type="component" value="Unassembled WGS sequence"/>
</dbReference>
<dbReference type="PANTHER" id="PTHR10807:SF128">
    <property type="entry name" value="PHOSPHATIDYLINOSITOL-3,5-BISPHOSPHATE 3-PHOSPHATASE"/>
    <property type="match status" value="1"/>
</dbReference>
<evidence type="ECO:0000313" key="6">
    <source>
        <dbReference type="EMBL" id="CDO54129.1"/>
    </source>
</evidence>
<dbReference type="PROSITE" id="PS00383">
    <property type="entry name" value="TYR_PHOSPHATASE_1"/>
    <property type="match status" value="1"/>
</dbReference>
<sequence>MDVIKIAKVPDVTCIRLGVSSQGTLHLTTHHFIFRESQTKRETWICYPMIAHVERRQFTTGASAFSTSSIRIRCKDFTFLSFNFVSDQHCRDAFESIMKLTCVNSVTKLYAFMYKPGSLERKQPNGWRLYDPAKEYERMGCFEGERPAWRVTKINEDHTFSPTYPSYIVVPAAISDTVLNYGAKYRSKSRFPALSYYHRFNKGSITRCSQPMVGLKQNRSVQDEKMVSAIFCSTQTPGVIGASSQENLIVDARPTTNAMAQTALGAGTENMENYKGAKKVYLGIDNIHVMRESLNKVVEALRDGDISSLPPNREILHKSNWLKYLSIILDGAVLIARQVHFNFANVMIHCSDGWDRTAQLSGLAQIFLDPYFRTFDGFIVLVEKEWLAFGHRFAERSGHLNSEKHFVQRSGSDNNQGVSDVFSNVSNRLVKQSHVKYTSPVFHQFLDCVYQLLRQFPNRFEYNERFLRRLLYHLYSCQYGTFLYNNELERKQAHVEELTHSVWEYFLARRGEFINKDFDRKHEESLNEAEERILLPDTQRLKWWPELYGRTEQEMNRVHVEQKHDLQSPGVRSQQVVTPPPVQRKDSQKHRDHHQQKHHQQVQKNDLSPRRSWEDPAGSSDPLSSSLQGMHDHKATRLEFPRTHIQPHTNTSTLYTTSEDEDPYTGNSQPDETSLTEMNNKPSKLTQEESLSQDANPEESTIQPQEVEKEQEQQEVAEKLDPKVYASFNTMTLDSDPTPAVSTRRFF</sequence>
<dbReference type="STRING" id="1173061.A0A0J9XBF7"/>
<proteinExistence type="inferred from homology"/>
<dbReference type="InterPro" id="IPR048994">
    <property type="entry name" value="PH-GRAM_MTMR6-9"/>
</dbReference>
<dbReference type="InterPro" id="IPR010569">
    <property type="entry name" value="Myotubularin-like_Pase_dom"/>
</dbReference>
<protein>
    <submittedName>
        <fullName evidence="6">Similar to Saccharomyces cerevisiae YJR110W YMR1 Phosphatidylinositol 3-phosphate (PI3P) phosphatase involved in various protein sorting pathways</fullName>
    </submittedName>
</protein>
<dbReference type="OrthoDB" id="271628at2759"/>
<feature type="compositionally biased region" description="Basic residues" evidence="4">
    <location>
        <begin position="587"/>
        <end position="601"/>
    </location>
</feature>
<evidence type="ECO:0000256" key="2">
    <source>
        <dbReference type="PIRSR" id="PIRSR630564-1"/>
    </source>
</evidence>
<gene>
    <name evidence="6" type="ORF">BN980_GECA06s05092g</name>
</gene>
<dbReference type="CDD" id="cd17666">
    <property type="entry name" value="PTP-MTM-like_fungal"/>
    <property type="match status" value="1"/>
</dbReference>
<dbReference type="Gene3D" id="2.30.29.30">
    <property type="entry name" value="Pleckstrin-homology domain (PH domain)/Phosphotyrosine-binding domain (PTB)"/>
    <property type="match status" value="1"/>
</dbReference>
<dbReference type="Pfam" id="PF06602">
    <property type="entry name" value="Myotub-related"/>
    <property type="match status" value="1"/>
</dbReference>
<dbReference type="SUPFAM" id="SSF52799">
    <property type="entry name" value="(Phosphotyrosine protein) phosphatases II"/>
    <property type="match status" value="1"/>
</dbReference>
<feature type="compositionally biased region" description="Basic and acidic residues" evidence="4">
    <location>
        <begin position="630"/>
        <end position="642"/>
    </location>
</feature>
<evidence type="ECO:0000313" key="7">
    <source>
        <dbReference type="Proteomes" id="UP000242525"/>
    </source>
</evidence>
<name>A0A0J9XBF7_GEOCN</name>
<feature type="region of interest" description="Disordered" evidence="4">
    <location>
        <begin position="562"/>
        <end position="722"/>
    </location>
</feature>
<feature type="compositionally biased region" description="Basic and acidic residues" evidence="4">
    <location>
        <begin position="706"/>
        <end position="722"/>
    </location>
</feature>
<evidence type="ECO:0000256" key="3">
    <source>
        <dbReference type="PIRSR" id="PIRSR630564-2"/>
    </source>
</evidence>
<dbReference type="GO" id="GO:0004438">
    <property type="term" value="F:phosphatidylinositol-3-phosphate phosphatase activity"/>
    <property type="evidence" value="ECO:0007669"/>
    <property type="project" value="TreeGrafter"/>
</dbReference>
<comment type="similarity">
    <text evidence="1">Belongs to the protein-tyrosine phosphatase family. Non-receptor class myotubularin subfamily.</text>
</comment>
<evidence type="ECO:0000259" key="5">
    <source>
        <dbReference type="PROSITE" id="PS51339"/>
    </source>
</evidence>
<dbReference type="GO" id="GO:0016020">
    <property type="term" value="C:membrane"/>
    <property type="evidence" value="ECO:0007669"/>
    <property type="project" value="TreeGrafter"/>
</dbReference>
<dbReference type="AlphaFoldDB" id="A0A0J9XBF7"/>
<feature type="binding site" evidence="3">
    <location>
        <begin position="350"/>
        <end position="356"/>
    </location>
    <ligand>
        <name>substrate</name>
    </ligand>
</feature>
<dbReference type="InterPro" id="IPR016130">
    <property type="entry name" value="Tyr_Pase_AS"/>
</dbReference>
<dbReference type="EMBL" id="CCBN010000006">
    <property type="protein sequence ID" value="CDO54129.1"/>
    <property type="molecule type" value="Genomic_DNA"/>
</dbReference>
<dbReference type="SUPFAM" id="SSF50729">
    <property type="entry name" value="PH domain-like"/>
    <property type="match status" value="1"/>
</dbReference>
<dbReference type="GO" id="GO:0005737">
    <property type="term" value="C:cytoplasm"/>
    <property type="evidence" value="ECO:0007669"/>
    <property type="project" value="TreeGrafter"/>
</dbReference>
<dbReference type="PANTHER" id="PTHR10807">
    <property type="entry name" value="MYOTUBULARIN-RELATED"/>
    <property type="match status" value="1"/>
</dbReference>
<feature type="compositionally biased region" description="Polar residues" evidence="4">
    <location>
        <begin position="646"/>
        <end position="657"/>
    </location>
</feature>
<accession>A0A0J9XBF7</accession>